<feature type="transmembrane region" description="Helical" evidence="1">
    <location>
        <begin position="386"/>
        <end position="407"/>
    </location>
</feature>
<feature type="transmembrane region" description="Helical" evidence="1">
    <location>
        <begin position="297"/>
        <end position="315"/>
    </location>
</feature>
<dbReference type="PANTHER" id="PTHR23542">
    <property type="match status" value="1"/>
</dbReference>
<dbReference type="PANTHER" id="PTHR23542:SF1">
    <property type="entry name" value="MAJOR FACILITATOR SUPERFAMILY (MFS) PROFILE DOMAIN-CONTAINING PROTEIN"/>
    <property type="match status" value="1"/>
</dbReference>
<gene>
    <name evidence="2" type="ORF">NCTC10994_01247</name>
</gene>
<feature type="transmembrane region" description="Helical" evidence="1">
    <location>
        <begin position="236"/>
        <end position="259"/>
    </location>
</feature>
<dbReference type="EMBL" id="LS483468">
    <property type="protein sequence ID" value="SQI29779.1"/>
    <property type="molecule type" value="Genomic_DNA"/>
</dbReference>
<dbReference type="STRING" id="1219011.GCA_001895045_02149"/>
<keyword evidence="1" id="KW-0812">Transmembrane</keyword>
<dbReference type="Proteomes" id="UP000249091">
    <property type="component" value="Chromosome 1"/>
</dbReference>
<feature type="transmembrane region" description="Helical" evidence="1">
    <location>
        <begin position="271"/>
        <end position="290"/>
    </location>
</feature>
<keyword evidence="1" id="KW-1133">Transmembrane helix</keyword>
<evidence type="ECO:0000256" key="1">
    <source>
        <dbReference type="SAM" id="Phobius"/>
    </source>
</evidence>
<feature type="transmembrane region" description="Helical" evidence="1">
    <location>
        <begin position="321"/>
        <end position="341"/>
    </location>
</feature>
<dbReference type="InterPro" id="IPR036259">
    <property type="entry name" value="MFS_trans_sf"/>
</dbReference>
<keyword evidence="1" id="KW-0472">Membrane</keyword>
<organism evidence="2 3">
    <name type="scientific">Rhodococcus coprophilus</name>
    <dbReference type="NCBI Taxonomy" id="38310"/>
    <lineage>
        <taxon>Bacteria</taxon>
        <taxon>Bacillati</taxon>
        <taxon>Actinomycetota</taxon>
        <taxon>Actinomycetes</taxon>
        <taxon>Mycobacteriales</taxon>
        <taxon>Nocardiaceae</taxon>
        <taxon>Rhodococcus</taxon>
    </lineage>
</organism>
<evidence type="ECO:0000313" key="2">
    <source>
        <dbReference type="EMBL" id="SQI29779.1"/>
    </source>
</evidence>
<evidence type="ECO:0000313" key="3">
    <source>
        <dbReference type="Proteomes" id="UP000249091"/>
    </source>
</evidence>
<feature type="transmembrane region" description="Helical" evidence="1">
    <location>
        <begin position="21"/>
        <end position="44"/>
    </location>
</feature>
<dbReference type="AlphaFoldDB" id="A0A2X4TTQ2"/>
<dbReference type="GO" id="GO:0022857">
    <property type="term" value="F:transmembrane transporter activity"/>
    <property type="evidence" value="ECO:0007669"/>
    <property type="project" value="InterPro"/>
</dbReference>
<dbReference type="Pfam" id="PF07690">
    <property type="entry name" value="MFS_1"/>
    <property type="match status" value="1"/>
</dbReference>
<sequence length="435" mass="44032">MAHRSTPSHFRVMHDLVGSAYFPVSALARLPLSMLVMGVLTYVVASSSDFAAAGVAAAVTGVGVAVGAPLSGIASDRWGQRPALLLTTPIYVVAVLAVLAAGSPAGGAGGLSPSLLVASFIAGLVVPQCGPMTRVRWIRGLSARGSNRAVAEAQGYESTMDELGFVLGPALVGIVAALFGAAVPLYVLMALTAVVVPWFALHPSARFASPESGNGPAPGESPSVEHDTVQWGPVGILLAGMVSIGTIFGSLATIATVFADETGHPGSGGSIYAALGLASGAAALSVSRWSERMTVPVRWTGCAVLLVPALALLWLPGAPWQMAVVLLFVGAPIGPVLVTIFRVAGEYTPARRLGLVMTLLSAGITTGTSIGNWVGGSLADGGGHSAATWVAFGAGLSLLACGVWFTAVGSDSKVRGTPTERATAIPSTRKVLEHQ</sequence>
<dbReference type="Gene3D" id="1.20.1250.20">
    <property type="entry name" value="MFS general substrate transporter like domains"/>
    <property type="match status" value="1"/>
</dbReference>
<dbReference type="SUPFAM" id="SSF103473">
    <property type="entry name" value="MFS general substrate transporter"/>
    <property type="match status" value="1"/>
</dbReference>
<feature type="transmembrane region" description="Helical" evidence="1">
    <location>
        <begin position="83"/>
        <end position="102"/>
    </location>
</feature>
<name>A0A2X4TTQ2_9NOCA</name>
<proteinExistence type="predicted"/>
<dbReference type="RefSeq" id="WP_169848874.1">
    <property type="nucleotide sequence ID" value="NZ_JAFBBL010000001.1"/>
</dbReference>
<dbReference type="InterPro" id="IPR011701">
    <property type="entry name" value="MFS"/>
</dbReference>
<feature type="transmembrane region" description="Helical" evidence="1">
    <location>
        <begin position="353"/>
        <end position="374"/>
    </location>
</feature>
<dbReference type="KEGG" id="rcr:NCTC10994_01247"/>
<reference evidence="2 3" key="1">
    <citation type="submission" date="2018-06" db="EMBL/GenBank/DDBJ databases">
        <authorList>
            <consortium name="Pathogen Informatics"/>
            <person name="Doyle S."/>
        </authorList>
    </citation>
    <scope>NUCLEOTIDE SEQUENCE [LARGE SCALE GENOMIC DNA]</scope>
    <source>
        <strain evidence="2 3">NCTC10994</strain>
    </source>
</reference>
<protein>
    <submittedName>
        <fullName evidence="2">Major facilitator transporter</fullName>
    </submittedName>
</protein>
<accession>A0A2X4TTQ2</accession>
<feature type="transmembrane region" description="Helical" evidence="1">
    <location>
        <begin position="163"/>
        <end position="179"/>
    </location>
</feature>
<keyword evidence="3" id="KW-1185">Reference proteome</keyword>
<feature type="transmembrane region" description="Helical" evidence="1">
    <location>
        <begin position="50"/>
        <end position="71"/>
    </location>
</feature>